<feature type="transmembrane region" description="Helical" evidence="1">
    <location>
        <begin position="132"/>
        <end position="149"/>
    </location>
</feature>
<dbReference type="Proteomes" id="UP000267096">
    <property type="component" value="Unassembled WGS sequence"/>
</dbReference>
<evidence type="ECO:0000313" key="4">
    <source>
        <dbReference type="WBParaSite" id="ASIM_0000287301-mRNA-1"/>
    </source>
</evidence>
<dbReference type="WBParaSite" id="ASIM_0000287301-mRNA-1">
    <property type="protein sequence ID" value="ASIM_0000287301-mRNA-1"/>
    <property type="gene ID" value="ASIM_0000287301"/>
</dbReference>
<keyword evidence="1" id="KW-0472">Membrane</keyword>
<evidence type="ECO:0000256" key="1">
    <source>
        <dbReference type="SAM" id="Phobius"/>
    </source>
</evidence>
<reference evidence="2 3" key="2">
    <citation type="submission" date="2018-11" db="EMBL/GenBank/DDBJ databases">
        <authorList>
            <consortium name="Pathogen Informatics"/>
        </authorList>
    </citation>
    <scope>NUCLEOTIDE SEQUENCE [LARGE SCALE GENOMIC DNA]</scope>
</reference>
<dbReference type="OrthoDB" id="5858893at2759"/>
<evidence type="ECO:0000313" key="3">
    <source>
        <dbReference type="Proteomes" id="UP000267096"/>
    </source>
</evidence>
<name>A0A0M3J5P1_ANISI</name>
<dbReference type="AlphaFoldDB" id="A0A0M3J5P1"/>
<dbReference type="EMBL" id="UYRR01003820">
    <property type="protein sequence ID" value="VDK20483.1"/>
    <property type="molecule type" value="Genomic_DNA"/>
</dbReference>
<organism evidence="4">
    <name type="scientific">Anisakis simplex</name>
    <name type="common">Herring worm</name>
    <dbReference type="NCBI Taxonomy" id="6269"/>
    <lineage>
        <taxon>Eukaryota</taxon>
        <taxon>Metazoa</taxon>
        <taxon>Ecdysozoa</taxon>
        <taxon>Nematoda</taxon>
        <taxon>Chromadorea</taxon>
        <taxon>Rhabditida</taxon>
        <taxon>Spirurina</taxon>
        <taxon>Ascaridomorpha</taxon>
        <taxon>Ascaridoidea</taxon>
        <taxon>Anisakidae</taxon>
        <taxon>Anisakis</taxon>
        <taxon>Anisakis simplex complex</taxon>
    </lineage>
</organism>
<keyword evidence="3" id="KW-1185">Reference proteome</keyword>
<keyword evidence="1" id="KW-0812">Transmembrane</keyword>
<protein>
    <submittedName>
        <fullName evidence="4">G_PROTEIN_RECEP_F1_2 domain-containing protein</fullName>
    </submittedName>
</protein>
<keyword evidence="1" id="KW-1133">Transmembrane helix</keyword>
<evidence type="ECO:0000313" key="2">
    <source>
        <dbReference type="EMBL" id="VDK20483.1"/>
    </source>
</evidence>
<feature type="transmembrane region" description="Helical" evidence="1">
    <location>
        <begin position="6"/>
        <end position="27"/>
    </location>
</feature>
<sequence length="163" mass="18902">MVNHFVIIEFYTYTVQGAIIALPNGLLTYKMLTKRSLRKSYSIILWQVFVNAFLGVTQLIAGVIRLTILYSTNQQEYRSRSFCILMPWNLMSSWGEPMVAICLLMVSIDRLIALIAPITYFKHSSQLQSVQLIAWNLFLLSITLPNWYFSLVETNVFISNFCW</sequence>
<feature type="transmembrane region" description="Helical" evidence="1">
    <location>
        <begin position="98"/>
        <end position="120"/>
    </location>
</feature>
<dbReference type="InterPro" id="IPR019420">
    <property type="entry name" value="7TM_GPCR_serpentine_rcpt_Srbc"/>
</dbReference>
<gene>
    <name evidence="2" type="ORF">ASIM_LOCUS2727</name>
</gene>
<reference evidence="4" key="1">
    <citation type="submission" date="2017-02" db="UniProtKB">
        <authorList>
            <consortium name="WormBaseParasite"/>
        </authorList>
    </citation>
    <scope>IDENTIFICATION</scope>
</reference>
<feature type="transmembrane region" description="Helical" evidence="1">
    <location>
        <begin position="48"/>
        <end position="70"/>
    </location>
</feature>
<dbReference type="Pfam" id="PF10316">
    <property type="entry name" value="7TM_GPCR_Srbc"/>
    <property type="match status" value="1"/>
</dbReference>
<accession>A0A0M3J5P1</accession>
<proteinExistence type="predicted"/>